<dbReference type="Pfam" id="PF13333">
    <property type="entry name" value="rve_2"/>
    <property type="match status" value="1"/>
</dbReference>
<dbReference type="SUPFAM" id="SSF48295">
    <property type="entry name" value="TrpR-like"/>
    <property type="match status" value="1"/>
</dbReference>
<dbReference type="Pfam" id="PF01527">
    <property type="entry name" value="HTH_Tnp_1"/>
    <property type="match status" value="1"/>
</dbReference>
<dbReference type="RefSeq" id="WP_102167631.1">
    <property type="nucleotide sequence ID" value="NZ_CP136964.1"/>
</dbReference>
<dbReference type="InterPro" id="IPR001584">
    <property type="entry name" value="Integrase_cat-core"/>
</dbReference>
<dbReference type="AlphaFoldDB" id="A0AAF0YLQ7"/>
<keyword evidence="3" id="KW-1185">Reference proteome</keyword>
<dbReference type="InterPro" id="IPR012337">
    <property type="entry name" value="RNaseH-like_sf"/>
</dbReference>
<accession>A0AAF0YLQ7</accession>
<dbReference type="PANTHER" id="PTHR46889">
    <property type="entry name" value="TRANSPOSASE INSF FOR INSERTION SEQUENCE IS3B-RELATED"/>
    <property type="match status" value="1"/>
</dbReference>
<dbReference type="GO" id="GO:0015074">
    <property type="term" value="P:DNA integration"/>
    <property type="evidence" value="ECO:0007669"/>
    <property type="project" value="InterPro"/>
</dbReference>
<evidence type="ECO:0000313" key="3">
    <source>
        <dbReference type="Proteomes" id="UP000243626"/>
    </source>
</evidence>
<reference evidence="3" key="1">
    <citation type="submission" date="2017-09" db="EMBL/GenBank/DDBJ databases">
        <title>Bacterial strain isolated from the female urinary microbiota.</title>
        <authorList>
            <person name="Thomas-White K."/>
            <person name="Kumar N."/>
            <person name="Forster S."/>
            <person name="Putonti C."/>
            <person name="Lawley T."/>
            <person name="Wolfe A.J."/>
        </authorList>
    </citation>
    <scope>NUCLEOTIDE SEQUENCE [LARGE SCALE GENOMIC DNA]</scope>
    <source>
        <strain evidence="3">UMB0959</strain>
    </source>
</reference>
<feature type="domain" description="Integrase catalytic" evidence="1">
    <location>
        <begin position="1"/>
        <end position="123"/>
    </location>
</feature>
<dbReference type="Proteomes" id="UP000243626">
    <property type="component" value="Chromosome"/>
</dbReference>
<evidence type="ECO:0000259" key="1">
    <source>
        <dbReference type="PROSITE" id="PS50994"/>
    </source>
</evidence>
<dbReference type="PROSITE" id="PS50994">
    <property type="entry name" value="INTEGRASE"/>
    <property type="match status" value="1"/>
</dbReference>
<dbReference type="Gene3D" id="3.30.420.10">
    <property type="entry name" value="Ribonuclease H-like superfamily/Ribonuclease H"/>
    <property type="match status" value="1"/>
</dbReference>
<dbReference type="PANTHER" id="PTHR46889:SF4">
    <property type="entry name" value="TRANSPOSASE INSO FOR INSERTION SEQUENCE ELEMENT IS911B-RELATED"/>
    <property type="match status" value="1"/>
</dbReference>
<dbReference type="InterPro" id="IPR036397">
    <property type="entry name" value="RNaseH_sf"/>
</dbReference>
<dbReference type="EMBL" id="CP136964">
    <property type="protein sequence ID" value="WOS95447.1"/>
    <property type="molecule type" value="Genomic_DNA"/>
</dbReference>
<protein>
    <submittedName>
        <fullName evidence="2">IS3 family transposase</fullName>
    </submittedName>
</protein>
<dbReference type="SUPFAM" id="SSF53098">
    <property type="entry name" value="Ribonuclease H-like"/>
    <property type="match status" value="1"/>
</dbReference>
<organism evidence="2 3">
    <name type="scientific">Nosocomiicoccus massiliensis</name>
    <dbReference type="NCBI Taxonomy" id="1232430"/>
    <lineage>
        <taxon>Bacteria</taxon>
        <taxon>Bacillati</taxon>
        <taxon>Bacillota</taxon>
        <taxon>Bacilli</taxon>
        <taxon>Bacillales</taxon>
        <taxon>Staphylococcaceae</taxon>
        <taxon>Nosocomiicoccus</taxon>
    </lineage>
</organism>
<sequence>MKNKKHSHEFKVKVVNEYLNNEGEYTYLGKKHNVNPSIIRKWVIMYEQFGAKMSMSRKGNCLDNSPMENFFGLLKQEMFYGESFNSYKDLEEEIHEYINYYNKHRIKIKLKGMSPEQFRKHTLELA</sequence>
<dbReference type="InterPro" id="IPR002514">
    <property type="entry name" value="Transposase_8"/>
</dbReference>
<dbReference type="GO" id="GO:0004803">
    <property type="term" value="F:transposase activity"/>
    <property type="evidence" value="ECO:0007669"/>
    <property type="project" value="InterPro"/>
</dbReference>
<name>A0AAF0YLQ7_9STAP</name>
<gene>
    <name evidence="2" type="ORF">CJ229_004900</name>
</gene>
<proteinExistence type="predicted"/>
<evidence type="ECO:0000313" key="2">
    <source>
        <dbReference type="EMBL" id="WOS95447.1"/>
    </source>
</evidence>
<dbReference type="InterPro" id="IPR010921">
    <property type="entry name" value="Trp_repressor/repl_initiator"/>
</dbReference>
<dbReference type="InterPro" id="IPR050900">
    <property type="entry name" value="Transposase_IS3/IS150/IS904"/>
</dbReference>
<dbReference type="GO" id="GO:0006313">
    <property type="term" value="P:DNA transposition"/>
    <property type="evidence" value="ECO:0007669"/>
    <property type="project" value="InterPro"/>
</dbReference>
<dbReference type="KEGG" id="nmy:CJ229_004900"/>
<dbReference type="GO" id="GO:0043565">
    <property type="term" value="F:sequence-specific DNA binding"/>
    <property type="evidence" value="ECO:0007669"/>
    <property type="project" value="InterPro"/>
</dbReference>